<dbReference type="CDD" id="cd00515">
    <property type="entry name" value="HAM1"/>
    <property type="match status" value="1"/>
</dbReference>
<protein>
    <recommendedName>
        <fullName evidence="5">Non-canonical purine NTP pyrophosphatase, RdgB/HAM1 family</fullName>
    </recommendedName>
</protein>
<comment type="caution">
    <text evidence="3">The sequence shown here is derived from an EMBL/GenBank/DDBJ whole genome shotgun (WGS) entry which is preliminary data.</text>
</comment>
<dbReference type="Gene3D" id="3.90.950.10">
    <property type="match status" value="1"/>
</dbReference>
<evidence type="ECO:0000256" key="2">
    <source>
        <dbReference type="ARBA" id="ARBA00022801"/>
    </source>
</evidence>
<dbReference type="AlphaFoldDB" id="A0A1G2DEV5"/>
<dbReference type="EMBL" id="MHLO01000035">
    <property type="protein sequence ID" value="OGZ11318.1"/>
    <property type="molecule type" value="Genomic_DNA"/>
</dbReference>
<dbReference type="InterPro" id="IPR002637">
    <property type="entry name" value="RdgB/HAM1"/>
</dbReference>
<comment type="similarity">
    <text evidence="1">Belongs to the HAM1 NTPase family.</text>
</comment>
<name>A0A1G2DEV5_9BACT</name>
<reference evidence="3 4" key="1">
    <citation type="journal article" date="2016" name="Nat. Commun.">
        <title>Thousands of microbial genomes shed light on interconnected biogeochemical processes in an aquifer system.</title>
        <authorList>
            <person name="Anantharaman K."/>
            <person name="Brown C.T."/>
            <person name="Hug L.A."/>
            <person name="Sharon I."/>
            <person name="Castelle C.J."/>
            <person name="Probst A.J."/>
            <person name="Thomas B.C."/>
            <person name="Singh A."/>
            <person name="Wilkins M.J."/>
            <person name="Karaoz U."/>
            <person name="Brodie E.L."/>
            <person name="Williams K.H."/>
            <person name="Hubbard S.S."/>
            <person name="Banfield J.F."/>
        </authorList>
    </citation>
    <scope>NUCLEOTIDE SEQUENCE [LARGE SCALE GENOMIC DNA]</scope>
</reference>
<dbReference type="PANTHER" id="PTHR11067">
    <property type="entry name" value="INOSINE TRIPHOSPHATE PYROPHOSPHATASE/HAM1 PROTEIN"/>
    <property type="match status" value="1"/>
</dbReference>
<dbReference type="GO" id="GO:0005737">
    <property type="term" value="C:cytoplasm"/>
    <property type="evidence" value="ECO:0007669"/>
    <property type="project" value="TreeGrafter"/>
</dbReference>
<dbReference type="STRING" id="1798664.A3C93_05250"/>
<dbReference type="GO" id="GO:0009143">
    <property type="term" value="P:nucleoside triphosphate catabolic process"/>
    <property type="evidence" value="ECO:0007669"/>
    <property type="project" value="InterPro"/>
</dbReference>
<dbReference type="Pfam" id="PF01725">
    <property type="entry name" value="Ham1p_like"/>
    <property type="match status" value="1"/>
</dbReference>
<dbReference type="PANTHER" id="PTHR11067:SF9">
    <property type="entry name" value="INOSINE TRIPHOSPHATE PYROPHOSPHATASE"/>
    <property type="match status" value="1"/>
</dbReference>
<gene>
    <name evidence="3" type="ORF">A3C93_05250</name>
</gene>
<dbReference type="GO" id="GO:0047429">
    <property type="term" value="F:nucleoside triphosphate diphosphatase activity"/>
    <property type="evidence" value="ECO:0007669"/>
    <property type="project" value="InterPro"/>
</dbReference>
<accession>A0A1G2DEV5</accession>
<organism evidence="3 4">
    <name type="scientific">Candidatus Lloydbacteria bacterium RIFCSPHIGHO2_02_FULL_54_17</name>
    <dbReference type="NCBI Taxonomy" id="1798664"/>
    <lineage>
        <taxon>Bacteria</taxon>
        <taxon>Candidatus Lloydiibacteriota</taxon>
    </lineage>
</organism>
<evidence type="ECO:0000256" key="1">
    <source>
        <dbReference type="ARBA" id="ARBA00008023"/>
    </source>
</evidence>
<keyword evidence="2" id="KW-0378">Hydrolase</keyword>
<evidence type="ECO:0000313" key="3">
    <source>
        <dbReference type="EMBL" id="OGZ11318.1"/>
    </source>
</evidence>
<proteinExistence type="inferred from homology"/>
<dbReference type="InterPro" id="IPR029001">
    <property type="entry name" value="ITPase-like_fam"/>
</dbReference>
<sequence length="190" mass="21222">MGHKQLTFITGNAAKAKYLSDYFHIPVAHKKLDLPELQSLDLRTIVLDKARRAYEAVGSPVLVEDVSVTFHAFKRLPGPLIKWFLETLGTDGLCRILDGYDNRSARAEVMYGYCDGGEVKVFHGAVEGTIAPAPRGETNFGWDPTFIPLGHERTWAEMTGDEKHATSMRRIALEKLAKFLSESKKYKVGP</sequence>
<dbReference type="SUPFAM" id="SSF52972">
    <property type="entry name" value="ITPase-like"/>
    <property type="match status" value="1"/>
</dbReference>
<dbReference type="Proteomes" id="UP000178636">
    <property type="component" value="Unassembled WGS sequence"/>
</dbReference>
<evidence type="ECO:0000313" key="4">
    <source>
        <dbReference type="Proteomes" id="UP000178636"/>
    </source>
</evidence>
<evidence type="ECO:0008006" key="5">
    <source>
        <dbReference type="Google" id="ProtNLM"/>
    </source>
</evidence>